<evidence type="ECO:0000259" key="1">
    <source>
        <dbReference type="Pfam" id="PF01368"/>
    </source>
</evidence>
<name>A0ABY6HR39_9ARCH</name>
<feature type="domain" description="DHHA1" evidence="2">
    <location>
        <begin position="266"/>
        <end position="329"/>
    </location>
</feature>
<gene>
    <name evidence="3" type="ORF">NEF87_002260</name>
</gene>
<evidence type="ECO:0000259" key="2">
    <source>
        <dbReference type="Pfam" id="PF02272"/>
    </source>
</evidence>
<evidence type="ECO:0000313" key="4">
    <source>
        <dbReference type="Proteomes" id="UP001208689"/>
    </source>
</evidence>
<accession>A0ABY6HR39</accession>
<dbReference type="Pfam" id="PF01368">
    <property type="entry name" value="DHH"/>
    <property type="match status" value="1"/>
</dbReference>
<keyword evidence="3" id="KW-0378">Hydrolase</keyword>
<dbReference type="GO" id="GO:0004427">
    <property type="term" value="F:inorganic diphosphate phosphatase activity"/>
    <property type="evidence" value="ECO:0007669"/>
    <property type="project" value="UniProtKB-EC"/>
</dbReference>
<dbReference type="InterPro" id="IPR003156">
    <property type="entry name" value="DHHA1_dom"/>
</dbReference>
<dbReference type="PANTHER" id="PTHR47618:SF1">
    <property type="entry name" value="BIFUNCTIONAL OLIGORIBONUCLEASE AND PAP PHOSPHATASE NRNA"/>
    <property type="match status" value="1"/>
</dbReference>
<dbReference type="Gene3D" id="3.90.1640.10">
    <property type="entry name" value="inorganic pyrophosphatase (n-terminal core)"/>
    <property type="match status" value="1"/>
</dbReference>
<dbReference type="EMBL" id="CP104013">
    <property type="protein sequence ID" value="UYP45975.1"/>
    <property type="molecule type" value="Genomic_DNA"/>
</dbReference>
<evidence type="ECO:0000313" key="3">
    <source>
        <dbReference type="EMBL" id="UYP45975.1"/>
    </source>
</evidence>
<sequence length="361" mass="40414">MLKLVEVQESIKQFLPMFLLEVKQATSIGITAHTNADPDALAAAMGLKSFLIHMFPSKEVKIILPQLNKIAEKVYKEVFPEIPTFLIERNWPPALDLLILVDTGDLNITELPPKFIQDTKGNLVKRIIIIDHHTRLENLDDRVICSLILGDLSSTAEIISLFYQLQNIIPTPEIIKILLLGIITDTGHFRYANTVSLENTKYLLEEGDIQLSDVTLHLQKPMTRSEKIARIRGAMRVEKLHLIKDYVIAFSHVSSYEASACKALIELGYDVSFVISYEKNKNGFRISSRAKEQIIKHEGLHLGKLLTEIGSEFNGSGGGHDGAAGCYGILAKEASKNKPKTFMDQIIPPVLKKLRKIINNP</sequence>
<dbReference type="InterPro" id="IPR038763">
    <property type="entry name" value="DHH_sf"/>
</dbReference>
<feature type="domain" description="DDH" evidence="1">
    <location>
        <begin position="28"/>
        <end position="182"/>
    </location>
</feature>
<dbReference type="Pfam" id="PF02272">
    <property type="entry name" value="DHHA1"/>
    <property type="match status" value="1"/>
</dbReference>
<dbReference type="Proteomes" id="UP001208689">
    <property type="component" value="Chromosome"/>
</dbReference>
<dbReference type="InterPro" id="IPR001667">
    <property type="entry name" value="DDH_dom"/>
</dbReference>
<dbReference type="EC" id="3.6.1.1" evidence="3"/>
<dbReference type="PANTHER" id="PTHR47618">
    <property type="entry name" value="BIFUNCTIONAL OLIGORIBONUCLEASE AND PAP PHOSPHATASE NRNA"/>
    <property type="match status" value="1"/>
</dbReference>
<dbReference type="InterPro" id="IPR051319">
    <property type="entry name" value="Oligoribo/pAp-PDE_c-di-AMP_PDE"/>
</dbReference>
<organism evidence="3 4">
    <name type="scientific">Candidatus Lokiarchaeum ossiferum</name>
    <dbReference type="NCBI Taxonomy" id="2951803"/>
    <lineage>
        <taxon>Archaea</taxon>
        <taxon>Promethearchaeati</taxon>
        <taxon>Promethearchaeota</taxon>
        <taxon>Promethearchaeia</taxon>
        <taxon>Promethearchaeales</taxon>
        <taxon>Promethearchaeaceae</taxon>
        <taxon>Candidatus Lokiarchaeum</taxon>
    </lineage>
</organism>
<dbReference type="SUPFAM" id="SSF64182">
    <property type="entry name" value="DHH phosphoesterases"/>
    <property type="match status" value="1"/>
</dbReference>
<reference evidence="3" key="1">
    <citation type="submission" date="2022-09" db="EMBL/GenBank/DDBJ databases">
        <title>Actin cytoskeleton and complex cell architecture in an #Asgard archaeon.</title>
        <authorList>
            <person name="Ponce Toledo R.I."/>
            <person name="Schleper C."/>
            <person name="Rodrigues Oliveira T."/>
            <person name="Wollweber F."/>
            <person name="Xu J."/>
            <person name="Rittmann S."/>
            <person name="Klingl A."/>
            <person name="Pilhofer M."/>
        </authorList>
    </citation>
    <scope>NUCLEOTIDE SEQUENCE</scope>
    <source>
        <strain evidence="3">B-35</strain>
    </source>
</reference>
<keyword evidence="4" id="KW-1185">Reference proteome</keyword>
<proteinExistence type="predicted"/>
<protein>
    <submittedName>
        <fullName evidence="3">Manganese-dependent inorganic pyrophosphatase</fullName>
        <ecNumber evidence="3">3.6.1.1</ecNumber>
    </submittedName>
</protein>